<dbReference type="Proteomes" id="UP000242715">
    <property type="component" value="Unassembled WGS sequence"/>
</dbReference>
<organism evidence="1 2">
    <name type="scientific">Trifolium subterraneum</name>
    <name type="common">Subterranean clover</name>
    <dbReference type="NCBI Taxonomy" id="3900"/>
    <lineage>
        <taxon>Eukaryota</taxon>
        <taxon>Viridiplantae</taxon>
        <taxon>Streptophyta</taxon>
        <taxon>Embryophyta</taxon>
        <taxon>Tracheophyta</taxon>
        <taxon>Spermatophyta</taxon>
        <taxon>Magnoliopsida</taxon>
        <taxon>eudicotyledons</taxon>
        <taxon>Gunneridae</taxon>
        <taxon>Pentapetalae</taxon>
        <taxon>rosids</taxon>
        <taxon>fabids</taxon>
        <taxon>Fabales</taxon>
        <taxon>Fabaceae</taxon>
        <taxon>Papilionoideae</taxon>
        <taxon>50 kb inversion clade</taxon>
        <taxon>NPAAA clade</taxon>
        <taxon>Hologalegina</taxon>
        <taxon>IRL clade</taxon>
        <taxon>Trifolieae</taxon>
        <taxon>Trifolium</taxon>
    </lineage>
</organism>
<dbReference type="PANTHER" id="PTHR38926">
    <property type="entry name" value="F-BOX DOMAIN CONTAINING PROTEIN, EXPRESSED"/>
    <property type="match status" value="1"/>
</dbReference>
<sequence length="166" mass="19528">MRKAIRGWNDLESMTMPTIKDPTYVFQEISRNCKNFKELKIMGHLDKIFAFSLATYLPNLKVLSVRCSMLVKEALIIILDSLKYLEVLNTSHSCFVIPYEEGRYRFISNIDRNTIGEKASRLRQFITCMEKPCIMCQRTRMDCEIAKWYKYEEGNWKDDEVSSLAL</sequence>
<keyword evidence="2" id="KW-1185">Reference proteome</keyword>
<dbReference type="Gene3D" id="3.80.10.10">
    <property type="entry name" value="Ribonuclease Inhibitor"/>
    <property type="match status" value="1"/>
</dbReference>
<name>A0A2Z6NPZ9_TRISU</name>
<dbReference type="PANTHER" id="PTHR38926:SF13">
    <property type="entry name" value="F-BOX DOMAIN CONTAINING PROTEIN, EXPRESSED"/>
    <property type="match status" value="1"/>
</dbReference>
<dbReference type="AlphaFoldDB" id="A0A2Z6NPZ9"/>
<dbReference type="SUPFAM" id="SSF52047">
    <property type="entry name" value="RNI-like"/>
    <property type="match status" value="1"/>
</dbReference>
<dbReference type="EMBL" id="DF973696">
    <property type="protein sequence ID" value="GAU37945.1"/>
    <property type="molecule type" value="Genomic_DNA"/>
</dbReference>
<gene>
    <name evidence="1" type="ORF">TSUD_269600</name>
</gene>
<proteinExistence type="predicted"/>
<protein>
    <recommendedName>
        <fullName evidence="3">FBD domain-containing protein</fullName>
    </recommendedName>
</protein>
<reference evidence="2" key="1">
    <citation type="journal article" date="2017" name="Front. Plant Sci.">
        <title>Climate Clever Clovers: New Paradigm to Reduce the Environmental Footprint of Ruminants by Breeding Low Methanogenic Forages Utilizing Haplotype Variation.</title>
        <authorList>
            <person name="Kaur P."/>
            <person name="Appels R."/>
            <person name="Bayer P.E."/>
            <person name="Keeble-Gagnere G."/>
            <person name="Wang J."/>
            <person name="Hirakawa H."/>
            <person name="Shirasawa K."/>
            <person name="Vercoe P."/>
            <person name="Stefanova K."/>
            <person name="Durmic Z."/>
            <person name="Nichols P."/>
            <person name="Revell C."/>
            <person name="Isobe S.N."/>
            <person name="Edwards D."/>
            <person name="Erskine W."/>
        </authorList>
    </citation>
    <scope>NUCLEOTIDE SEQUENCE [LARGE SCALE GENOMIC DNA]</scope>
    <source>
        <strain evidence="2">cv. Daliak</strain>
    </source>
</reference>
<accession>A0A2Z6NPZ9</accession>
<evidence type="ECO:0000313" key="2">
    <source>
        <dbReference type="Proteomes" id="UP000242715"/>
    </source>
</evidence>
<dbReference type="InterPro" id="IPR032675">
    <property type="entry name" value="LRR_dom_sf"/>
</dbReference>
<evidence type="ECO:0000313" key="1">
    <source>
        <dbReference type="EMBL" id="GAU37945.1"/>
    </source>
</evidence>
<evidence type="ECO:0008006" key="3">
    <source>
        <dbReference type="Google" id="ProtNLM"/>
    </source>
</evidence>
<dbReference type="OrthoDB" id="1406813at2759"/>